<protein>
    <submittedName>
        <fullName evidence="1">Uncharacterized protein</fullName>
    </submittedName>
</protein>
<evidence type="ECO:0000313" key="2">
    <source>
        <dbReference type="Proteomes" id="UP000800200"/>
    </source>
</evidence>
<organism evidence="1 2">
    <name type="scientific">Zopfia rhizophila CBS 207.26</name>
    <dbReference type="NCBI Taxonomy" id="1314779"/>
    <lineage>
        <taxon>Eukaryota</taxon>
        <taxon>Fungi</taxon>
        <taxon>Dikarya</taxon>
        <taxon>Ascomycota</taxon>
        <taxon>Pezizomycotina</taxon>
        <taxon>Dothideomycetes</taxon>
        <taxon>Dothideomycetes incertae sedis</taxon>
        <taxon>Zopfiaceae</taxon>
        <taxon>Zopfia</taxon>
    </lineage>
</organism>
<dbReference type="Proteomes" id="UP000800200">
    <property type="component" value="Unassembled WGS sequence"/>
</dbReference>
<proteinExistence type="predicted"/>
<dbReference type="EMBL" id="ML994615">
    <property type="protein sequence ID" value="KAF2192828.1"/>
    <property type="molecule type" value="Genomic_DNA"/>
</dbReference>
<sequence length="429" mass="46753">MPSSDGKLWTASVANDANDETSIAAASILRVLEGVAVATKAPDEYVQPLAQWLRRYGVVEGNDSPLGITAIDTKSALDLAIPFGEWRAAINSSSENCNEGVRQLAQVTLAVALLREKARRGLDVDTASLDTIWSLIHEAIISAQGTKVQFTVSRSAQGFLAVPLCSLLNDGRIEELWRLHTWLPDGQRGVSEEVCIHAHQPFGQSWTLLGCGTDCTFEVDSPNDPSLTTHAAYECCYAGADGKQITPVSREPHSRDMTYIVPGGAYHRSIVSGSRLHATLFVFDAHRGYDDTAAVLGPKDVSEYFQPRDPAGITPEALAQMVGATRKWEQAQGVKPEGNDEHATVMGYYRFFRGLGLLQAGRREDALQYFNPAKGCTPAQAFAQEPSQQHRDYIKKLIESGYKALDYAVHNGDTKTEALILGRSSAAFR</sequence>
<keyword evidence="2" id="KW-1185">Reference proteome</keyword>
<dbReference type="OrthoDB" id="423576at2759"/>
<evidence type="ECO:0000313" key="1">
    <source>
        <dbReference type="EMBL" id="KAF2192828.1"/>
    </source>
</evidence>
<dbReference type="AlphaFoldDB" id="A0A6A6EQ49"/>
<accession>A0A6A6EQ49</accession>
<reference evidence="1" key="1">
    <citation type="journal article" date="2020" name="Stud. Mycol.">
        <title>101 Dothideomycetes genomes: a test case for predicting lifestyles and emergence of pathogens.</title>
        <authorList>
            <person name="Haridas S."/>
            <person name="Albert R."/>
            <person name="Binder M."/>
            <person name="Bloem J."/>
            <person name="Labutti K."/>
            <person name="Salamov A."/>
            <person name="Andreopoulos B."/>
            <person name="Baker S."/>
            <person name="Barry K."/>
            <person name="Bills G."/>
            <person name="Bluhm B."/>
            <person name="Cannon C."/>
            <person name="Castanera R."/>
            <person name="Culley D."/>
            <person name="Daum C."/>
            <person name="Ezra D."/>
            <person name="Gonzalez J."/>
            <person name="Henrissat B."/>
            <person name="Kuo A."/>
            <person name="Liang C."/>
            <person name="Lipzen A."/>
            <person name="Lutzoni F."/>
            <person name="Magnuson J."/>
            <person name="Mondo S."/>
            <person name="Nolan M."/>
            <person name="Ohm R."/>
            <person name="Pangilinan J."/>
            <person name="Park H.-J."/>
            <person name="Ramirez L."/>
            <person name="Alfaro M."/>
            <person name="Sun H."/>
            <person name="Tritt A."/>
            <person name="Yoshinaga Y."/>
            <person name="Zwiers L.-H."/>
            <person name="Turgeon B."/>
            <person name="Goodwin S."/>
            <person name="Spatafora J."/>
            <person name="Crous P."/>
            <person name="Grigoriev I."/>
        </authorList>
    </citation>
    <scope>NUCLEOTIDE SEQUENCE</scope>
    <source>
        <strain evidence="1">CBS 207.26</strain>
    </source>
</reference>
<gene>
    <name evidence="1" type="ORF">K469DRAFT_735688</name>
</gene>
<name>A0A6A6EQ49_9PEZI</name>